<evidence type="ECO:0000256" key="3">
    <source>
        <dbReference type="ARBA" id="ARBA00013149"/>
    </source>
</evidence>
<feature type="domain" description="Photolyase/cryptochrome alpha/beta" evidence="13">
    <location>
        <begin position="47"/>
        <end position="179"/>
    </location>
</feature>
<dbReference type="OrthoDB" id="5004at10239"/>
<evidence type="ECO:0000313" key="15">
    <source>
        <dbReference type="Proteomes" id="UP000290445"/>
    </source>
</evidence>
<dbReference type="NCBIfam" id="TIGR00591">
    <property type="entry name" value="phr2"/>
    <property type="match status" value="1"/>
</dbReference>
<keyword evidence="8" id="KW-0238">DNA-binding</keyword>
<keyword evidence="6" id="KW-0227">DNA damage</keyword>
<dbReference type="GeneID" id="41699986"/>
<evidence type="ECO:0000256" key="6">
    <source>
        <dbReference type="ARBA" id="ARBA00022763"/>
    </source>
</evidence>
<protein>
    <recommendedName>
        <fullName evidence="4">Deoxyribodipyrimidine photo-lyase</fullName>
        <ecNumber evidence="3">4.1.99.3</ecNumber>
    </recommendedName>
    <alternativeName>
        <fullName evidence="11">DNA photolyase</fullName>
    </alternativeName>
</protein>
<dbReference type="InterPro" id="IPR006050">
    <property type="entry name" value="DNA_photolyase_N"/>
</dbReference>
<comment type="similarity">
    <text evidence="2">Belongs to the DNA photolyase class-2 family.</text>
</comment>
<keyword evidence="15" id="KW-1185">Reference proteome</keyword>
<dbReference type="Gene3D" id="3.40.50.620">
    <property type="entry name" value="HUPs"/>
    <property type="match status" value="1"/>
</dbReference>
<evidence type="ECO:0000256" key="2">
    <source>
        <dbReference type="ARBA" id="ARBA00006409"/>
    </source>
</evidence>
<dbReference type="Gene3D" id="1.25.40.80">
    <property type="match status" value="1"/>
</dbReference>
<organism evidence="14 15">
    <name type="scientific">Operophtera brumata nucleopolyhedrovirus</name>
    <dbReference type="NCBI Taxonomy" id="1046267"/>
    <lineage>
        <taxon>Viruses</taxon>
        <taxon>Viruses incertae sedis</taxon>
        <taxon>Naldaviricetes</taxon>
        <taxon>Lefavirales</taxon>
        <taxon>Baculoviridae</taxon>
        <taxon>Alphabaculovirus</taxon>
        <taxon>Alphabaculovirus opbrumatae</taxon>
    </lineage>
</organism>
<comment type="cofactor">
    <cofactor evidence="1">
        <name>FAD</name>
        <dbReference type="ChEBI" id="CHEBI:57692"/>
    </cofactor>
</comment>
<dbReference type="PANTHER" id="PTHR10211:SF0">
    <property type="entry name" value="DEOXYRIBODIPYRIMIDINE PHOTO-LYASE"/>
    <property type="match status" value="1"/>
</dbReference>
<dbReference type="FunFam" id="3.40.50.620:FF:000110">
    <property type="entry name" value="Deoxyribodipyrimidine photolyase"/>
    <property type="match status" value="1"/>
</dbReference>
<dbReference type="SUPFAM" id="SSF48173">
    <property type="entry name" value="Cryptochrome/photolyase FAD-binding domain"/>
    <property type="match status" value="1"/>
</dbReference>
<evidence type="ECO:0000256" key="11">
    <source>
        <dbReference type="ARBA" id="ARBA00031671"/>
    </source>
</evidence>
<dbReference type="GO" id="GO:0000719">
    <property type="term" value="P:photoreactive repair"/>
    <property type="evidence" value="ECO:0007669"/>
    <property type="project" value="TreeGrafter"/>
</dbReference>
<keyword evidence="10 14" id="KW-0456">Lyase</keyword>
<name>A0A2H4UZU5_9ABAC</name>
<dbReference type="EMBL" id="MF614691">
    <property type="protein sequence ID" value="AUA60323.1"/>
    <property type="molecule type" value="Genomic_DNA"/>
</dbReference>
<dbReference type="EC" id="4.1.99.3" evidence="3"/>
<dbReference type="GO" id="GO:0003904">
    <property type="term" value="F:deoxyribodipyrimidine photo-lyase activity"/>
    <property type="evidence" value="ECO:0007669"/>
    <property type="project" value="UniProtKB-EC"/>
</dbReference>
<evidence type="ECO:0000256" key="9">
    <source>
        <dbReference type="ARBA" id="ARBA00023204"/>
    </source>
</evidence>
<dbReference type="InterPro" id="IPR008148">
    <property type="entry name" value="DNA_photolyase_2"/>
</dbReference>
<dbReference type="RefSeq" id="YP_009552652.1">
    <property type="nucleotide sequence ID" value="NC_040621.1"/>
</dbReference>
<evidence type="ECO:0000256" key="8">
    <source>
        <dbReference type="ARBA" id="ARBA00023125"/>
    </source>
</evidence>
<evidence type="ECO:0000256" key="1">
    <source>
        <dbReference type="ARBA" id="ARBA00001974"/>
    </source>
</evidence>
<dbReference type="Pfam" id="PF00875">
    <property type="entry name" value="DNA_photolyase"/>
    <property type="match status" value="1"/>
</dbReference>
<keyword evidence="7" id="KW-0274">FAD</keyword>
<dbReference type="InterPro" id="IPR036134">
    <property type="entry name" value="Crypto/Photolyase_FAD-like_sf"/>
</dbReference>
<dbReference type="Proteomes" id="UP000290445">
    <property type="component" value="Segment"/>
</dbReference>
<evidence type="ECO:0000256" key="10">
    <source>
        <dbReference type="ARBA" id="ARBA00023239"/>
    </source>
</evidence>
<dbReference type="PANTHER" id="PTHR10211">
    <property type="entry name" value="DEOXYRIBODIPYRIMIDINE PHOTOLYASE"/>
    <property type="match status" value="1"/>
</dbReference>
<evidence type="ECO:0000256" key="7">
    <source>
        <dbReference type="ARBA" id="ARBA00022827"/>
    </source>
</evidence>
<evidence type="ECO:0000256" key="12">
    <source>
        <dbReference type="ARBA" id="ARBA00033999"/>
    </source>
</evidence>
<dbReference type="PROSITE" id="PS51645">
    <property type="entry name" value="PHR_CRY_ALPHA_BETA"/>
    <property type="match status" value="1"/>
</dbReference>
<dbReference type="SUPFAM" id="SSF52425">
    <property type="entry name" value="Cryptochrome/photolyase, N-terminal domain"/>
    <property type="match status" value="1"/>
</dbReference>
<proteinExistence type="inferred from homology"/>
<dbReference type="KEGG" id="vg:41699986"/>
<dbReference type="FunFam" id="1.10.579.10:FF:000002">
    <property type="entry name" value="Deoxyribodipyrimidine photolyase"/>
    <property type="match status" value="1"/>
</dbReference>
<comment type="catalytic activity">
    <reaction evidence="12">
        <text>cyclobutadipyrimidine (in DNA) = 2 pyrimidine residues (in DNA).</text>
        <dbReference type="EC" id="4.1.99.3"/>
    </reaction>
</comment>
<dbReference type="InterPro" id="IPR036155">
    <property type="entry name" value="Crypto/Photolyase_N_sf"/>
</dbReference>
<dbReference type="GO" id="GO:0003677">
    <property type="term" value="F:DNA binding"/>
    <property type="evidence" value="ECO:0007669"/>
    <property type="project" value="UniProtKB-KW"/>
</dbReference>
<dbReference type="InterPro" id="IPR014729">
    <property type="entry name" value="Rossmann-like_a/b/a_fold"/>
</dbReference>
<evidence type="ECO:0000259" key="13">
    <source>
        <dbReference type="PROSITE" id="PS51645"/>
    </source>
</evidence>
<evidence type="ECO:0000256" key="5">
    <source>
        <dbReference type="ARBA" id="ARBA00022630"/>
    </source>
</evidence>
<evidence type="ECO:0000256" key="4">
    <source>
        <dbReference type="ARBA" id="ARBA00014046"/>
    </source>
</evidence>
<dbReference type="InterPro" id="IPR052219">
    <property type="entry name" value="Photolyase_Class-2"/>
</dbReference>
<evidence type="ECO:0000313" key="14">
    <source>
        <dbReference type="EMBL" id="AUA60323.1"/>
    </source>
</evidence>
<sequence>MASPSKRPRIVDLEEEFSVLRSNTPKSFEDSRLKVLSKQTVLPLWSKGVVYWMSRDCRVQDNWAMLFAQDVALSLQLPLHVCYCLTQNFLDVSMRQFHFLTEGLKLVEAECKELNISFHMLDDSGDKVLVDWIKEHEIGIVVCDFNPLNEPMQCVNNVRSAIPKNAVLVQVDAHNIVPCWAAYGKMASQALHFRRALNNLLPLYLTEFPPVVAHPFTSFHSSSIDWQSMLETRDVNKHVKPIEWATAGYHNAVKALEEFFRYNHKKYDLLKKKQDRDDVLGNLSPWLHFGQISAQRIMLYARSTGADIDIFIEEFFIRRELADNFCFYNRKYNKLDGAPQWAQKTLLKHKEDKRSYIYDLRELSEAETHDPLWNAAQLELVHTGKMHGFMHMYWAKKILEWTSLPQLALRLAIFFKNHYSIDGRDPRGYVSCMEAICGLHDKGFPERRVFGKIRYMTHKLCKRKFAVDKYISHVNQLCEQ</sequence>
<accession>A0A2H4UZU5</accession>
<keyword evidence="5" id="KW-0285">Flavoprotein</keyword>
<keyword evidence="9" id="KW-0234">DNA repair</keyword>
<reference evidence="14 15" key="1">
    <citation type="journal article" date="2017" name="Viruses">
        <title>The Operophtera brumata Nucleopolyhedrovirus (OpbuNPV) Represents an Early, Divergent Lineage within Genus Alphabaculovirus.</title>
        <authorList>
            <person name="Harrison R.L."/>
            <person name="Rowley D.L."/>
            <person name="Mowery J.D."/>
            <person name="Bauchan G.R."/>
            <person name="Burand J.P."/>
        </authorList>
    </citation>
    <scope>NUCLEOTIDE SEQUENCE [LARGE SCALE GENOMIC DNA]</scope>
    <source>
        <strain evidence="14">OpbuNPV-MA</strain>
    </source>
</reference>
<dbReference type="Gene3D" id="1.10.579.10">
    <property type="entry name" value="DNA Cyclobutane Dipyrimidine Photolyase, subunit A, domain 3"/>
    <property type="match status" value="1"/>
</dbReference>